<evidence type="ECO:0000256" key="4">
    <source>
        <dbReference type="ARBA" id="ARBA00022989"/>
    </source>
</evidence>
<evidence type="ECO:0000313" key="8">
    <source>
        <dbReference type="Proteomes" id="UP000502508"/>
    </source>
</evidence>
<feature type="transmembrane region" description="Helical" evidence="6">
    <location>
        <begin position="31"/>
        <end position="48"/>
    </location>
</feature>
<feature type="transmembrane region" description="Helical" evidence="6">
    <location>
        <begin position="171"/>
        <end position="188"/>
    </location>
</feature>
<organism evidence="7 8">
    <name type="scientific">Phytohabitans flavus</name>
    <dbReference type="NCBI Taxonomy" id="1076124"/>
    <lineage>
        <taxon>Bacteria</taxon>
        <taxon>Bacillati</taxon>
        <taxon>Actinomycetota</taxon>
        <taxon>Actinomycetes</taxon>
        <taxon>Micromonosporales</taxon>
        <taxon>Micromonosporaceae</taxon>
    </lineage>
</organism>
<dbReference type="PANTHER" id="PTHR31885">
    <property type="entry name" value="GH04784P"/>
    <property type="match status" value="1"/>
</dbReference>
<accession>A0A6F8XRW2</accession>
<evidence type="ECO:0000256" key="1">
    <source>
        <dbReference type="ARBA" id="ARBA00004141"/>
    </source>
</evidence>
<dbReference type="Pfam" id="PF07947">
    <property type="entry name" value="YhhN"/>
    <property type="match status" value="1"/>
</dbReference>
<keyword evidence="3 6" id="KW-0812">Transmembrane</keyword>
<name>A0A6F8XRW2_9ACTN</name>
<evidence type="ECO:0000256" key="5">
    <source>
        <dbReference type="ARBA" id="ARBA00023136"/>
    </source>
</evidence>
<keyword evidence="8" id="KW-1185">Reference proteome</keyword>
<dbReference type="EMBL" id="AP022870">
    <property type="protein sequence ID" value="BCB76560.1"/>
    <property type="molecule type" value="Genomic_DNA"/>
</dbReference>
<evidence type="ECO:0000256" key="3">
    <source>
        <dbReference type="ARBA" id="ARBA00022692"/>
    </source>
</evidence>
<feature type="transmembrane region" description="Helical" evidence="6">
    <location>
        <begin position="113"/>
        <end position="133"/>
    </location>
</feature>
<feature type="transmembrane region" description="Helical" evidence="6">
    <location>
        <begin position="60"/>
        <end position="76"/>
    </location>
</feature>
<keyword evidence="4 6" id="KW-1133">Transmembrane helix</keyword>
<protein>
    <recommendedName>
        <fullName evidence="9">Lysoplasmalogenase</fullName>
    </recommendedName>
</protein>
<evidence type="ECO:0000256" key="6">
    <source>
        <dbReference type="SAM" id="Phobius"/>
    </source>
</evidence>
<dbReference type="AlphaFoldDB" id="A0A6F8XRW2"/>
<dbReference type="RefSeq" id="WP_173036576.1">
    <property type="nucleotide sequence ID" value="NZ_AP022870.1"/>
</dbReference>
<dbReference type="InterPro" id="IPR012506">
    <property type="entry name" value="TMEM86B-like"/>
</dbReference>
<feature type="transmembrane region" description="Helical" evidence="6">
    <location>
        <begin position="145"/>
        <end position="164"/>
    </location>
</feature>
<comment type="similarity">
    <text evidence="2">Belongs to the TMEM86 family.</text>
</comment>
<dbReference type="GO" id="GO:0016020">
    <property type="term" value="C:membrane"/>
    <property type="evidence" value="ECO:0007669"/>
    <property type="project" value="UniProtKB-SubCell"/>
</dbReference>
<evidence type="ECO:0008006" key="9">
    <source>
        <dbReference type="Google" id="ProtNLM"/>
    </source>
</evidence>
<sequence>MSRSLGAAVLYAALCAVHVAAAALHSQWLDMVTKPLLLPALALYAIAAHRERGARVSRRLLVSLALACAGGVALWLEGSTALIVGMAFFLAAYAIYAAEFIRSGAAKRLRRWPRWLIPVGYGTAVTGAMGWLWRGLSERGVALPMTGYAALMALMAATATTWGWRVGTGAGLLVASDALIGIGLAEVAEVPGQSALVMATYLLGLALVVSGWTGRVLGPPAQSPAI</sequence>
<comment type="subcellular location">
    <subcellularLocation>
        <location evidence="1">Membrane</location>
        <topology evidence="1">Multi-pass membrane protein</topology>
    </subcellularLocation>
</comment>
<reference evidence="7 8" key="1">
    <citation type="submission" date="2020-03" db="EMBL/GenBank/DDBJ databases">
        <title>Whole genome shotgun sequence of Phytohabitans flavus NBRC 107702.</title>
        <authorList>
            <person name="Komaki H."/>
            <person name="Tamura T."/>
        </authorList>
    </citation>
    <scope>NUCLEOTIDE SEQUENCE [LARGE SCALE GENOMIC DNA]</scope>
    <source>
        <strain evidence="7 8">NBRC 107702</strain>
    </source>
</reference>
<gene>
    <name evidence="7" type="ORF">Pflav_029700</name>
</gene>
<keyword evidence="5 6" id="KW-0472">Membrane</keyword>
<dbReference type="PANTHER" id="PTHR31885:SF6">
    <property type="entry name" value="GH04784P"/>
    <property type="match status" value="1"/>
</dbReference>
<evidence type="ECO:0000256" key="2">
    <source>
        <dbReference type="ARBA" id="ARBA00007375"/>
    </source>
</evidence>
<dbReference type="KEGG" id="pfla:Pflav_029700"/>
<proteinExistence type="inferred from homology"/>
<feature type="transmembrane region" description="Helical" evidence="6">
    <location>
        <begin position="194"/>
        <end position="213"/>
    </location>
</feature>
<evidence type="ECO:0000313" key="7">
    <source>
        <dbReference type="EMBL" id="BCB76560.1"/>
    </source>
</evidence>
<reference evidence="7 8" key="2">
    <citation type="submission" date="2020-03" db="EMBL/GenBank/DDBJ databases">
        <authorList>
            <person name="Ichikawa N."/>
            <person name="Kimura A."/>
            <person name="Kitahashi Y."/>
            <person name="Uohara A."/>
        </authorList>
    </citation>
    <scope>NUCLEOTIDE SEQUENCE [LARGE SCALE GENOMIC DNA]</scope>
    <source>
        <strain evidence="7 8">NBRC 107702</strain>
    </source>
</reference>
<dbReference type="Proteomes" id="UP000502508">
    <property type="component" value="Chromosome"/>
</dbReference>
<feature type="transmembrane region" description="Helical" evidence="6">
    <location>
        <begin position="82"/>
        <end position="101"/>
    </location>
</feature>
<dbReference type="GO" id="GO:0016787">
    <property type="term" value="F:hydrolase activity"/>
    <property type="evidence" value="ECO:0007669"/>
    <property type="project" value="TreeGrafter"/>
</dbReference>